<proteinExistence type="predicted"/>
<accession>A0A368V0Z1</accession>
<evidence type="ECO:0000256" key="1">
    <source>
        <dbReference type="SAM" id="SignalP"/>
    </source>
</evidence>
<feature type="domain" description="Putative auto-transporter adhesin head GIN" evidence="2">
    <location>
        <begin position="41"/>
        <end position="220"/>
    </location>
</feature>
<organism evidence="3 4">
    <name type="scientific">Marinilabilia salmonicolor</name>
    <dbReference type="NCBI Taxonomy" id="989"/>
    <lineage>
        <taxon>Bacteria</taxon>
        <taxon>Pseudomonadati</taxon>
        <taxon>Bacteroidota</taxon>
        <taxon>Bacteroidia</taxon>
        <taxon>Marinilabiliales</taxon>
        <taxon>Marinilabiliaceae</taxon>
        <taxon>Marinilabilia</taxon>
    </lineage>
</organism>
<sequence>MKPLLIILMIIVTSFGAFAQEQETRTVDEAQIEKETRAIRNFSKLKVSKGINVTLIKGDEPSAEINIVNAPLSDVIIENDQNELTIKMRTRIYQDVSVQVYLTYQDIREITLGSGSSVDNQEVLQGKVLILNAGLDSVIDLKLDVTSVEADVSAARITLEGYAKSLEAKATTGGKLQGQNFEVDKAYVTANTGGIVTVKATKLLDAKAGTGGTIEYLGEPEKMNTKETFGGKVVKI</sequence>
<dbReference type="AlphaFoldDB" id="A0A368V0Z1"/>
<dbReference type="Pfam" id="PF10988">
    <property type="entry name" value="DUF2807"/>
    <property type="match status" value="1"/>
</dbReference>
<reference evidence="3 4" key="1">
    <citation type="submission" date="2018-07" db="EMBL/GenBank/DDBJ databases">
        <title>Freshwater and sediment microbial communities from various areas in North America, analyzing microbe dynamics in response to fracking.</title>
        <authorList>
            <person name="Lamendella R."/>
        </authorList>
    </citation>
    <scope>NUCLEOTIDE SEQUENCE [LARGE SCALE GENOMIC DNA]</scope>
    <source>
        <strain evidence="3 4">160A</strain>
    </source>
</reference>
<evidence type="ECO:0000313" key="3">
    <source>
        <dbReference type="EMBL" id="RCW33950.1"/>
    </source>
</evidence>
<keyword evidence="4" id="KW-1185">Reference proteome</keyword>
<gene>
    <name evidence="3" type="ORF">DFO77_112114</name>
</gene>
<comment type="caution">
    <text evidence="3">The sequence shown here is derived from an EMBL/GenBank/DDBJ whole genome shotgun (WGS) entry which is preliminary data.</text>
</comment>
<evidence type="ECO:0000313" key="4">
    <source>
        <dbReference type="Proteomes" id="UP000252733"/>
    </source>
</evidence>
<name>A0A368V0Z1_9BACT</name>
<dbReference type="Gene3D" id="2.160.20.120">
    <property type="match status" value="1"/>
</dbReference>
<dbReference type="InterPro" id="IPR021255">
    <property type="entry name" value="DUF2807"/>
</dbReference>
<feature type="chain" id="PRO_5016703672" evidence="1">
    <location>
        <begin position="20"/>
        <end position="236"/>
    </location>
</feature>
<evidence type="ECO:0000259" key="2">
    <source>
        <dbReference type="Pfam" id="PF10988"/>
    </source>
</evidence>
<dbReference type="EMBL" id="QPIZ01000012">
    <property type="protein sequence ID" value="RCW33950.1"/>
    <property type="molecule type" value="Genomic_DNA"/>
</dbReference>
<protein>
    <submittedName>
        <fullName evidence="3">Putative autotransporter adhesin-like protein</fullName>
    </submittedName>
</protein>
<dbReference type="Proteomes" id="UP000252733">
    <property type="component" value="Unassembled WGS sequence"/>
</dbReference>
<dbReference type="RefSeq" id="WP_114437132.1">
    <property type="nucleotide sequence ID" value="NZ_QPIZ01000012.1"/>
</dbReference>
<feature type="signal peptide" evidence="1">
    <location>
        <begin position="1"/>
        <end position="19"/>
    </location>
</feature>
<keyword evidence="1" id="KW-0732">Signal</keyword>